<dbReference type="EMBL" id="JACVEW010000010">
    <property type="protein sequence ID" value="MBP0048628.1"/>
    <property type="molecule type" value="Genomic_DNA"/>
</dbReference>
<dbReference type="Proteomes" id="UP000810171">
    <property type="component" value="Unassembled WGS sequence"/>
</dbReference>
<dbReference type="RefSeq" id="WP_209287247.1">
    <property type="nucleotide sequence ID" value="NZ_JACVEW010000010.1"/>
</dbReference>
<accession>A0ABS3ZBG0</accession>
<organism evidence="2 3">
    <name type="scientific">Marinobacterium alkalitolerans</name>
    <dbReference type="NCBI Taxonomy" id="1542925"/>
    <lineage>
        <taxon>Bacteria</taxon>
        <taxon>Pseudomonadati</taxon>
        <taxon>Pseudomonadota</taxon>
        <taxon>Gammaproteobacteria</taxon>
        <taxon>Oceanospirillales</taxon>
        <taxon>Oceanospirillaceae</taxon>
        <taxon>Marinobacterium</taxon>
    </lineage>
</organism>
<reference evidence="2 3" key="1">
    <citation type="submission" date="2020-09" db="EMBL/GenBank/DDBJ databases">
        <authorList>
            <person name="Tanuku N.R.S."/>
        </authorList>
    </citation>
    <scope>NUCLEOTIDE SEQUENCE [LARGE SCALE GENOMIC DNA]</scope>
    <source>
        <strain evidence="2 3">AK62</strain>
    </source>
</reference>
<evidence type="ECO:0000313" key="3">
    <source>
        <dbReference type="Proteomes" id="UP000810171"/>
    </source>
</evidence>
<name>A0ABS3ZBG0_9GAMM</name>
<sequence>MDTLSITIIVISVVLAIAFKWVLFRKIQRWMDQDLIKQLAAGQLELETLLTHHYEELRRQGMKRRHIHEKLQTLAHKHEPRA</sequence>
<protein>
    <recommendedName>
        <fullName evidence="4">Phage shock protein B</fullName>
    </recommendedName>
</protein>
<evidence type="ECO:0008006" key="4">
    <source>
        <dbReference type="Google" id="ProtNLM"/>
    </source>
</evidence>
<keyword evidence="3" id="KW-1185">Reference proteome</keyword>
<keyword evidence="1" id="KW-0812">Transmembrane</keyword>
<comment type="caution">
    <text evidence="2">The sequence shown here is derived from an EMBL/GenBank/DDBJ whole genome shotgun (WGS) entry which is preliminary data.</text>
</comment>
<keyword evidence="1" id="KW-1133">Transmembrane helix</keyword>
<evidence type="ECO:0000313" key="2">
    <source>
        <dbReference type="EMBL" id="MBP0048628.1"/>
    </source>
</evidence>
<evidence type="ECO:0000256" key="1">
    <source>
        <dbReference type="SAM" id="Phobius"/>
    </source>
</evidence>
<feature type="transmembrane region" description="Helical" evidence="1">
    <location>
        <begin position="6"/>
        <end position="23"/>
    </location>
</feature>
<gene>
    <name evidence="2" type="ORF">H9C73_07755</name>
</gene>
<keyword evidence="1" id="KW-0472">Membrane</keyword>
<proteinExistence type="predicted"/>